<dbReference type="GO" id="GO:0004553">
    <property type="term" value="F:hydrolase activity, hydrolyzing O-glycosyl compounds"/>
    <property type="evidence" value="ECO:0007669"/>
    <property type="project" value="InterPro"/>
</dbReference>
<dbReference type="Pfam" id="PF00722">
    <property type="entry name" value="Glyco_hydro_16"/>
    <property type="match status" value="1"/>
</dbReference>
<evidence type="ECO:0000256" key="2">
    <source>
        <dbReference type="SAM" id="SignalP"/>
    </source>
</evidence>
<dbReference type="PANTHER" id="PTHR10963:SF55">
    <property type="entry name" value="GLYCOSIDE HYDROLASE FAMILY 16 PROTEIN"/>
    <property type="match status" value="1"/>
</dbReference>
<feature type="domain" description="GH16" evidence="3">
    <location>
        <begin position="57"/>
        <end position="295"/>
    </location>
</feature>
<dbReference type="CDD" id="cd08023">
    <property type="entry name" value="GH16_laminarinase_like"/>
    <property type="match status" value="1"/>
</dbReference>
<dbReference type="InterPro" id="IPR000757">
    <property type="entry name" value="Beta-glucanase-like"/>
</dbReference>
<sequence>MKTQSIGVFRNYRLGAGLLLILSLMSCTEKASTPPTRTTPPSTPVAPVVNEEARNYADYNTLVWSDEFNGSALDQSKWGYDLGGNGWGNNELQNYTNSIDNSFVNGGNLTIQARKQQSGSNAYTSARLLTKGKQNFQFGRIDVRAKIPKGKGVWPAIWMLGADIDQNNWPKCGEIDIMELRGSQPKELLATMHFADANGARRLKGTTNTVAVDLSEDYHIYSVVRSKDQIRMFLDGQLYFTFGTADTAGASYPFNNPFFLILNVAVGGDFDGNPDASTVFPQQMVVDYARYYQYK</sequence>
<feature type="signal peptide" evidence="2">
    <location>
        <begin position="1"/>
        <end position="31"/>
    </location>
</feature>
<evidence type="ECO:0000259" key="3">
    <source>
        <dbReference type="PROSITE" id="PS51762"/>
    </source>
</evidence>
<evidence type="ECO:0000313" key="4">
    <source>
        <dbReference type="EMBL" id="OGX84231.1"/>
    </source>
</evidence>
<protein>
    <recommendedName>
        <fullName evidence="3">GH16 domain-containing protein</fullName>
    </recommendedName>
</protein>
<dbReference type="SUPFAM" id="SSF49899">
    <property type="entry name" value="Concanavalin A-like lectins/glucanases"/>
    <property type="match status" value="1"/>
</dbReference>
<keyword evidence="2" id="KW-0732">Signal</keyword>
<organism evidence="4 5">
    <name type="scientific">Hymenobacter glacialis</name>
    <dbReference type="NCBI Taxonomy" id="1908236"/>
    <lineage>
        <taxon>Bacteria</taxon>
        <taxon>Pseudomonadati</taxon>
        <taxon>Bacteroidota</taxon>
        <taxon>Cytophagia</taxon>
        <taxon>Cytophagales</taxon>
        <taxon>Hymenobacteraceae</taxon>
        <taxon>Hymenobacter</taxon>
    </lineage>
</organism>
<gene>
    <name evidence="4" type="ORF">BEN48_16330</name>
</gene>
<keyword evidence="5" id="KW-1185">Reference proteome</keyword>
<evidence type="ECO:0000256" key="1">
    <source>
        <dbReference type="ARBA" id="ARBA00006865"/>
    </source>
</evidence>
<comment type="caution">
    <text evidence="4">The sequence shown here is derived from an EMBL/GenBank/DDBJ whole genome shotgun (WGS) entry which is preliminary data.</text>
</comment>
<dbReference type="InterPro" id="IPR013320">
    <property type="entry name" value="ConA-like_dom_sf"/>
</dbReference>
<dbReference type="PANTHER" id="PTHR10963">
    <property type="entry name" value="GLYCOSYL HYDROLASE-RELATED"/>
    <property type="match status" value="1"/>
</dbReference>
<reference evidence="4 5" key="1">
    <citation type="submission" date="2016-08" db="EMBL/GenBank/DDBJ databases">
        <title>Hymenobacter coccineus sp. nov., Hymenobacter lapidarius sp. nov. and Hymenobacter glacialis sp. nov., isolated from Antarctic soil.</title>
        <authorList>
            <person name="Sedlacek I."/>
            <person name="Kralova S."/>
            <person name="Kyrova K."/>
            <person name="Maslanova I."/>
            <person name="Stankova E."/>
            <person name="Vrbovska V."/>
            <person name="Nemec M."/>
            <person name="Bartak M."/>
            <person name="Svec P."/>
            <person name="Busse H.-J."/>
            <person name="Pantucek R."/>
        </authorList>
    </citation>
    <scope>NUCLEOTIDE SEQUENCE [LARGE SCALE GENOMIC DNA]</scope>
    <source>
        <strain evidence="4 5">CCM 8648</strain>
    </source>
</reference>
<dbReference type="InterPro" id="IPR050546">
    <property type="entry name" value="Glycosyl_Hydrlase_16"/>
</dbReference>
<comment type="similarity">
    <text evidence="1">Belongs to the glycosyl hydrolase 16 family.</text>
</comment>
<accession>A0A1G1T048</accession>
<dbReference type="GO" id="GO:0005975">
    <property type="term" value="P:carbohydrate metabolic process"/>
    <property type="evidence" value="ECO:0007669"/>
    <property type="project" value="InterPro"/>
</dbReference>
<dbReference type="PROSITE" id="PS51762">
    <property type="entry name" value="GH16_2"/>
    <property type="match status" value="1"/>
</dbReference>
<name>A0A1G1T048_9BACT</name>
<dbReference type="OrthoDB" id="9776255at2"/>
<feature type="chain" id="PRO_5009578710" description="GH16 domain-containing protein" evidence="2">
    <location>
        <begin position="32"/>
        <end position="295"/>
    </location>
</feature>
<dbReference type="PROSITE" id="PS51257">
    <property type="entry name" value="PROKAR_LIPOPROTEIN"/>
    <property type="match status" value="1"/>
</dbReference>
<dbReference type="STRING" id="1908236.BEN48_16330"/>
<dbReference type="EMBL" id="MDZC01000074">
    <property type="protein sequence ID" value="OGX84231.1"/>
    <property type="molecule type" value="Genomic_DNA"/>
</dbReference>
<evidence type="ECO:0000313" key="5">
    <source>
        <dbReference type="Proteomes" id="UP000177791"/>
    </source>
</evidence>
<dbReference type="Proteomes" id="UP000177791">
    <property type="component" value="Unassembled WGS sequence"/>
</dbReference>
<dbReference type="AlphaFoldDB" id="A0A1G1T048"/>
<dbReference type="Gene3D" id="2.60.120.200">
    <property type="match status" value="1"/>
</dbReference>
<proteinExistence type="inferred from homology"/>
<dbReference type="RefSeq" id="WP_070735135.1">
    <property type="nucleotide sequence ID" value="NZ_MDZC01000074.1"/>
</dbReference>